<reference evidence="1" key="1">
    <citation type="submission" date="2024-01" db="EMBL/GenBank/DDBJ databases">
        <title>The first autotrophic representatives of the genus Thermodesulfovibrio.</title>
        <authorList>
            <person name="Maltseva A.I."/>
            <person name="Elcheninov A.G."/>
            <person name="Kublanov I.V."/>
            <person name="Lebedinsky A.V."/>
            <person name="Frolov E.N."/>
        </authorList>
    </citation>
    <scope>NUCLEOTIDE SEQUENCE</scope>
    <source>
        <strain evidence="1">3907-1M</strain>
    </source>
</reference>
<organism evidence="1">
    <name type="scientific">Thermodesulfovibrio autotrophicus</name>
    <dbReference type="NCBI Taxonomy" id="3118333"/>
    <lineage>
        <taxon>Bacteria</taxon>
        <taxon>Pseudomonadati</taxon>
        <taxon>Nitrospirota</taxon>
        <taxon>Thermodesulfovibrionia</taxon>
        <taxon>Thermodesulfovibrionales</taxon>
        <taxon>Thermodesulfovibrionaceae</taxon>
        <taxon>Thermodesulfovibrio</taxon>
    </lineage>
</organism>
<proteinExistence type="predicted"/>
<gene>
    <name evidence="1" type="ORF">V4D30_01240</name>
</gene>
<name>A0AAU8H073_9BACT</name>
<dbReference type="RefSeq" id="WP_353684445.1">
    <property type="nucleotide sequence ID" value="NZ_CP144373.1"/>
</dbReference>
<protein>
    <recommendedName>
        <fullName evidence="2">Type II toxin-antitoxin system RelE/ParE family toxin</fullName>
    </recommendedName>
</protein>
<dbReference type="EMBL" id="CP144373">
    <property type="protein sequence ID" value="XCH46919.1"/>
    <property type="molecule type" value="Genomic_DNA"/>
</dbReference>
<accession>A0AAU8H073</accession>
<dbReference type="AlphaFoldDB" id="A0AAU8H073"/>
<dbReference type="KEGG" id="taut:V4D30_01240"/>
<evidence type="ECO:0000313" key="1">
    <source>
        <dbReference type="EMBL" id="XCH46919.1"/>
    </source>
</evidence>
<sequence length="50" mass="6074">MKWKIVYSKEALKFIEKNNVWNKIKEEVKNFSTKLKGEKVNIDVKKLYDK</sequence>
<evidence type="ECO:0008006" key="2">
    <source>
        <dbReference type="Google" id="ProtNLM"/>
    </source>
</evidence>